<keyword evidence="3" id="KW-1185">Reference proteome</keyword>
<dbReference type="HOGENOM" id="CLU_2188746_0_0_1"/>
<dbReference type="InParanoid" id="A0A061G0Y9"/>
<protein>
    <submittedName>
        <fullName evidence="2">Uncharacterized protein</fullName>
    </submittedName>
</protein>
<feature type="compositionally biased region" description="Basic and acidic residues" evidence="1">
    <location>
        <begin position="84"/>
        <end position="109"/>
    </location>
</feature>
<proteinExistence type="predicted"/>
<evidence type="ECO:0000313" key="3">
    <source>
        <dbReference type="Proteomes" id="UP000026915"/>
    </source>
</evidence>
<sequence length="109" mass="12682">MNFSIFCNGLILYYKVKGSLAMRSEMELNFQPKRRKTVQRLNEETSKTDKEGGRDVEIEFANIEVRLGEEVDWGFQSQTQLEEENPKCETKSNNKDRAGPHEPRSSEDH</sequence>
<feature type="region of interest" description="Disordered" evidence="1">
    <location>
        <begin position="75"/>
        <end position="109"/>
    </location>
</feature>
<name>A0A061G0Y9_THECC</name>
<dbReference type="EMBL" id="CM001881">
    <property type="protein sequence ID" value="EOY23063.1"/>
    <property type="molecule type" value="Genomic_DNA"/>
</dbReference>
<dbReference type="Proteomes" id="UP000026915">
    <property type="component" value="Chromosome 3"/>
</dbReference>
<evidence type="ECO:0000256" key="1">
    <source>
        <dbReference type="SAM" id="MobiDB-lite"/>
    </source>
</evidence>
<organism evidence="2 3">
    <name type="scientific">Theobroma cacao</name>
    <name type="common">Cacao</name>
    <name type="synonym">Cocoa</name>
    <dbReference type="NCBI Taxonomy" id="3641"/>
    <lineage>
        <taxon>Eukaryota</taxon>
        <taxon>Viridiplantae</taxon>
        <taxon>Streptophyta</taxon>
        <taxon>Embryophyta</taxon>
        <taxon>Tracheophyta</taxon>
        <taxon>Spermatophyta</taxon>
        <taxon>Magnoliopsida</taxon>
        <taxon>eudicotyledons</taxon>
        <taxon>Gunneridae</taxon>
        <taxon>Pentapetalae</taxon>
        <taxon>rosids</taxon>
        <taxon>malvids</taxon>
        <taxon>Malvales</taxon>
        <taxon>Malvaceae</taxon>
        <taxon>Byttnerioideae</taxon>
        <taxon>Theobroma</taxon>
    </lineage>
</organism>
<dbReference type="Gramene" id="EOY23063">
    <property type="protein sequence ID" value="EOY23063"/>
    <property type="gene ID" value="TCM_015071"/>
</dbReference>
<gene>
    <name evidence="2" type="ORF">TCM_015071</name>
</gene>
<evidence type="ECO:0000313" key="2">
    <source>
        <dbReference type="EMBL" id="EOY23063.1"/>
    </source>
</evidence>
<accession>A0A061G0Y9</accession>
<reference evidence="2 3" key="1">
    <citation type="journal article" date="2013" name="Genome Biol.">
        <title>The genome sequence of the most widely cultivated cacao type and its use to identify candidate genes regulating pod color.</title>
        <authorList>
            <person name="Motamayor J.C."/>
            <person name="Mockaitis K."/>
            <person name="Schmutz J."/>
            <person name="Haiminen N."/>
            <person name="Iii D.L."/>
            <person name="Cornejo O."/>
            <person name="Findley S.D."/>
            <person name="Zheng P."/>
            <person name="Utro F."/>
            <person name="Royaert S."/>
            <person name="Saski C."/>
            <person name="Jenkins J."/>
            <person name="Podicheti R."/>
            <person name="Zhao M."/>
            <person name="Scheffler B.E."/>
            <person name="Stack J.C."/>
            <person name="Feltus F.A."/>
            <person name="Mustiga G.M."/>
            <person name="Amores F."/>
            <person name="Phillips W."/>
            <person name="Marelli J.P."/>
            <person name="May G.D."/>
            <person name="Shapiro H."/>
            <person name="Ma J."/>
            <person name="Bustamante C.D."/>
            <person name="Schnell R.J."/>
            <person name="Main D."/>
            <person name="Gilbert D."/>
            <person name="Parida L."/>
            <person name="Kuhn D.N."/>
        </authorList>
    </citation>
    <scope>NUCLEOTIDE SEQUENCE [LARGE SCALE GENOMIC DNA]</scope>
    <source>
        <strain evidence="3">cv. Matina 1-6</strain>
    </source>
</reference>
<dbReference type="AlphaFoldDB" id="A0A061G0Y9"/>